<evidence type="ECO:0000313" key="3">
    <source>
        <dbReference type="Proteomes" id="UP000049455"/>
    </source>
</evidence>
<protein>
    <recommendedName>
        <fullName evidence="4">DUF5333 domain-containing protein</fullName>
    </recommendedName>
</protein>
<evidence type="ECO:0008006" key="4">
    <source>
        <dbReference type="Google" id="ProtNLM"/>
    </source>
</evidence>
<evidence type="ECO:0000313" key="2">
    <source>
        <dbReference type="EMBL" id="CUH32504.1"/>
    </source>
</evidence>
<dbReference type="Proteomes" id="UP000049455">
    <property type="component" value="Unassembled WGS sequence"/>
</dbReference>
<dbReference type="OrthoDB" id="7658992at2"/>
<sequence>MSSIRLAALLSALALPAAADLAQERGITEGLINVGIAYEISEVCPDIGPRRIRGLRYLLALRGAAAEMGYSAAEIDAFIDDDAEKDRLEAIARDRLARMGAPRGDVAAHCAVGRREVAGDTQVGRLLAPR</sequence>
<feature type="chain" id="PRO_5005810200" description="DUF5333 domain-containing protein" evidence="1">
    <location>
        <begin position="20"/>
        <end position="130"/>
    </location>
</feature>
<reference evidence="2 3" key="1">
    <citation type="submission" date="2015-09" db="EMBL/GenBank/DDBJ databases">
        <authorList>
            <person name="Jackson K.R."/>
            <person name="Lunt B.L."/>
            <person name="Fisher J.N.B."/>
            <person name="Gardner A.V."/>
            <person name="Bailey M.E."/>
            <person name="Deus L.M."/>
            <person name="Earl A.S."/>
            <person name="Gibby P.D."/>
            <person name="Hartmann K.A."/>
            <person name="Liu J.E."/>
            <person name="Manci A.M."/>
            <person name="Nielsen D.A."/>
            <person name="Solomon M.B."/>
            <person name="Breakwell D.P."/>
            <person name="Burnett S.H."/>
            <person name="Grose J.H."/>
        </authorList>
    </citation>
    <scope>NUCLEOTIDE SEQUENCE [LARGE SCALE GENOMIC DNA]</scope>
    <source>
        <strain evidence="2 3">CECT 7799</strain>
    </source>
</reference>
<organism evidence="2 3">
    <name type="scientific">Jannaschia seosinensis</name>
    <dbReference type="NCBI Taxonomy" id="313367"/>
    <lineage>
        <taxon>Bacteria</taxon>
        <taxon>Pseudomonadati</taxon>
        <taxon>Pseudomonadota</taxon>
        <taxon>Alphaproteobacteria</taxon>
        <taxon>Rhodobacterales</taxon>
        <taxon>Roseobacteraceae</taxon>
        <taxon>Jannaschia</taxon>
    </lineage>
</organism>
<keyword evidence="3" id="KW-1185">Reference proteome</keyword>
<name>A0A0M7BAF2_9RHOB</name>
<dbReference type="STRING" id="313367.JSE7799_00941"/>
<keyword evidence="1" id="KW-0732">Signal</keyword>
<dbReference type="InterPro" id="IPR020349">
    <property type="entry name" value="Uncharacterised_14.7kDa"/>
</dbReference>
<feature type="signal peptide" evidence="1">
    <location>
        <begin position="1"/>
        <end position="19"/>
    </location>
</feature>
<gene>
    <name evidence="2" type="ORF">JSE7799_00941</name>
</gene>
<accession>A0A0M7BAF2</accession>
<evidence type="ECO:0000256" key="1">
    <source>
        <dbReference type="SAM" id="SignalP"/>
    </source>
</evidence>
<dbReference type="Pfam" id="PF17267">
    <property type="entry name" value="DUF5333"/>
    <property type="match status" value="1"/>
</dbReference>
<dbReference type="EMBL" id="CYPR01000055">
    <property type="protein sequence ID" value="CUH32504.1"/>
    <property type="molecule type" value="Genomic_DNA"/>
</dbReference>
<dbReference type="AlphaFoldDB" id="A0A0M7BAF2"/>
<proteinExistence type="predicted"/>
<dbReference type="RefSeq" id="WP_055662590.1">
    <property type="nucleotide sequence ID" value="NZ_CYPR01000055.1"/>
</dbReference>